<evidence type="ECO:0000256" key="1">
    <source>
        <dbReference type="PROSITE-ProRule" id="PRU00076"/>
    </source>
</evidence>
<dbReference type="InterPro" id="IPR000742">
    <property type="entry name" value="EGF"/>
</dbReference>
<accession>A0A915ECB8</accession>
<name>A0A915ECB8_9BILA</name>
<dbReference type="Gene3D" id="2.10.25.10">
    <property type="entry name" value="Laminin"/>
    <property type="match status" value="1"/>
</dbReference>
<keyword evidence="1" id="KW-0245">EGF-like domain</keyword>
<dbReference type="Proteomes" id="UP000887574">
    <property type="component" value="Unplaced"/>
</dbReference>
<proteinExistence type="predicted"/>
<dbReference type="PROSITE" id="PS01186">
    <property type="entry name" value="EGF_2"/>
    <property type="match status" value="1"/>
</dbReference>
<evidence type="ECO:0000313" key="5">
    <source>
        <dbReference type="WBParaSite" id="jg4646"/>
    </source>
</evidence>
<dbReference type="PROSITE" id="PS50026">
    <property type="entry name" value="EGF_3"/>
    <property type="match status" value="1"/>
</dbReference>
<evidence type="ECO:0000313" key="4">
    <source>
        <dbReference type="Proteomes" id="UP000887574"/>
    </source>
</evidence>
<organism evidence="4 5">
    <name type="scientific">Ditylenchus dipsaci</name>
    <dbReference type="NCBI Taxonomy" id="166011"/>
    <lineage>
        <taxon>Eukaryota</taxon>
        <taxon>Metazoa</taxon>
        <taxon>Ecdysozoa</taxon>
        <taxon>Nematoda</taxon>
        <taxon>Chromadorea</taxon>
        <taxon>Rhabditida</taxon>
        <taxon>Tylenchina</taxon>
        <taxon>Tylenchomorpha</taxon>
        <taxon>Sphaerularioidea</taxon>
        <taxon>Anguinidae</taxon>
        <taxon>Anguininae</taxon>
        <taxon>Ditylenchus</taxon>
    </lineage>
</organism>
<protein>
    <submittedName>
        <fullName evidence="5">EGF-like domain-containing protein</fullName>
    </submittedName>
</protein>
<sequence length="336" mass="37412">MASVQLPLPSLAGQNKPSIPDVDLNTRPATNINNSSSENKSSHKLMPPEPKSVNFWQPEDTLDPRLRKFQKDEPVLVGKILQHNDEKVKKLDGEKETVLVAKYLPPHQPTVSIKTGQISNEGLQLLQNQHTEIGTAIFSSVWENMKKMMGFSPDCLHGGHKNLRGNCVCPKYYEGNLCESIICANNGTRKKAPLSFTEEMCVCPYPDFITGKHCETLRCHNGGKDLGNGHCSCVDGWYSGQFCQFYTSSWLVAVGLPLLGIAMIIISQDGKEDNAVETKQVNKEDNRREVEVIKDLVLVGQLIDQHNWRLTIPVCECGSGSFNTRTELDYTGKLVK</sequence>
<dbReference type="AlphaFoldDB" id="A0A915ECB8"/>
<feature type="region of interest" description="Disordered" evidence="2">
    <location>
        <begin position="1"/>
        <end position="55"/>
    </location>
</feature>
<evidence type="ECO:0000259" key="3">
    <source>
        <dbReference type="PROSITE" id="PS50026"/>
    </source>
</evidence>
<keyword evidence="4" id="KW-1185">Reference proteome</keyword>
<evidence type="ECO:0000256" key="2">
    <source>
        <dbReference type="SAM" id="MobiDB-lite"/>
    </source>
</evidence>
<feature type="domain" description="EGF-like" evidence="3">
    <location>
        <begin position="210"/>
        <end position="244"/>
    </location>
</feature>
<comment type="caution">
    <text evidence="1">Lacks conserved residue(s) required for the propagation of feature annotation.</text>
</comment>
<reference evidence="5" key="1">
    <citation type="submission" date="2022-11" db="UniProtKB">
        <authorList>
            <consortium name="WormBaseParasite"/>
        </authorList>
    </citation>
    <scope>IDENTIFICATION</scope>
</reference>
<dbReference type="WBParaSite" id="jg4646">
    <property type="protein sequence ID" value="jg4646"/>
    <property type="gene ID" value="jg4646"/>
</dbReference>